<keyword evidence="8" id="KW-0732">Signal</keyword>
<dbReference type="AlphaFoldDB" id="A0A1I2F6L6"/>
<proteinExistence type="inferred from homology"/>
<evidence type="ECO:0000256" key="8">
    <source>
        <dbReference type="SAM" id="SignalP"/>
    </source>
</evidence>
<keyword evidence="3" id="KW-0813">Transport</keyword>
<evidence type="ECO:0000256" key="5">
    <source>
        <dbReference type="ARBA" id="ARBA00022692"/>
    </source>
</evidence>
<keyword evidence="4" id="KW-1134">Transmembrane beta strand</keyword>
<feature type="signal peptide" evidence="8">
    <location>
        <begin position="1"/>
        <end position="20"/>
    </location>
</feature>
<evidence type="ECO:0000256" key="4">
    <source>
        <dbReference type="ARBA" id="ARBA00022452"/>
    </source>
</evidence>
<dbReference type="Proteomes" id="UP000181976">
    <property type="component" value="Unassembled WGS sequence"/>
</dbReference>
<dbReference type="InParanoid" id="A0A1I2F6L6"/>
<protein>
    <submittedName>
        <fullName evidence="9">Outer membrane protein TolC</fullName>
    </submittedName>
</protein>
<dbReference type="RefSeq" id="WP_010528011.1">
    <property type="nucleotide sequence ID" value="NZ_AFSL01000069.1"/>
</dbReference>
<comment type="similarity">
    <text evidence="2">Belongs to the outer membrane factor (OMF) (TC 1.B.17) family.</text>
</comment>
<evidence type="ECO:0000256" key="2">
    <source>
        <dbReference type="ARBA" id="ARBA00007613"/>
    </source>
</evidence>
<dbReference type="GO" id="GO:0015288">
    <property type="term" value="F:porin activity"/>
    <property type="evidence" value="ECO:0007669"/>
    <property type="project" value="TreeGrafter"/>
</dbReference>
<dbReference type="Gene3D" id="1.20.1600.10">
    <property type="entry name" value="Outer membrane efflux proteins (OEP)"/>
    <property type="match status" value="1"/>
</dbReference>
<dbReference type="EMBL" id="FONA01000026">
    <property type="protein sequence ID" value="SFF00256.1"/>
    <property type="molecule type" value="Genomic_DNA"/>
</dbReference>
<dbReference type="STRING" id="385682.SAMN05444380_12639"/>
<dbReference type="Pfam" id="PF02321">
    <property type="entry name" value="OEP"/>
    <property type="match status" value="1"/>
</dbReference>
<keyword evidence="5" id="KW-0812">Transmembrane</keyword>
<reference evidence="9 10" key="1">
    <citation type="submission" date="2016-10" db="EMBL/GenBank/DDBJ databases">
        <authorList>
            <person name="de Groot N.N."/>
        </authorList>
    </citation>
    <scope>NUCLEOTIDE SEQUENCE [LARGE SCALE GENOMIC DNA]</scope>
    <source>
        <strain evidence="9 10">DSM 19012</strain>
    </source>
</reference>
<keyword evidence="6" id="KW-0472">Membrane</keyword>
<gene>
    <name evidence="9" type="ORF">SAMN05444380_12639</name>
</gene>
<evidence type="ECO:0000313" key="9">
    <source>
        <dbReference type="EMBL" id="SFF00256.1"/>
    </source>
</evidence>
<sequence>MKYFLISVLGLSITLNTLLAQPNLFTLKDCWEYSRNHYPLIKGKALLKQSTELNLRNVQTKWLPQMELIGQASWQNEVTHVDLSSAIPGVNFPQASNDQYKIALDLSQTLYDGGRINTQKKVEEIAGEIEQQNIEIELYDLKQRVTELFFQILMLNEKGLQLDQKIKTLQIRKKELQTAQNYGSIEKADIYTLEAEELLTRQQKVALDYSIKALLENLSSYLGRQVSSVSQLVKPDVSDFFQPERRPEYRLFALQKEQSETASILAQRNRWPVLAAFVQGGYGNPGYNMLKDEFDTFMMIGIRLKWKPWDWKEAKRRQLTFNNKSQLVDLRRETFDLNLQRVDSRLSNEISQFISIMELDEGIVKLRQEVANDSEKKLKSGIITSADYVEDLNALINSQINLGIHQLEYLKGLAFKYLVGAGK</sequence>
<organism evidence="9 10">
    <name type="scientific">Thermophagus xiamenensis</name>
    <dbReference type="NCBI Taxonomy" id="385682"/>
    <lineage>
        <taxon>Bacteria</taxon>
        <taxon>Pseudomonadati</taxon>
        <taxon>Bacteroidota</taxon>
        <taxon>Bacteroidia</taxon>
        <taxon>Marinilabiliales</taxon>
        <taxon>Marinilabiliaceae</taxon>
        <taxon>Thermophagus</taxon>
    </lineage>
</organism>
<dbReference type="eggNOG" id="COG1538">
    <property type="taxonomic scope" value="Bacteria"/>
</dbReference>
<evidence type="ECO:0000313" key="10">
    <source>
        <dbReference type="Proteomes" id="UP000181976"/>
    </source>
</evidence>
<feature type="chain" id="PRO_5010374658" evidence="8">
    <location>
        <begin position="21"/>
        <end position="423"/>
    </location>
</feature>
<name>A0A1I2F6L6_9BACT</name>
<dbReference type="GO" id="GO:0015562">
    <property type="term" value="F:efflux transmembrane transporter activity"/>
    <property type="evidence" value="ECO:0007669"/>
    <property type="project" value="InterPro"/>
</dbReference>
<evidence type="ECO:0000256" key="3">
    <source>
        <dbReference type="ARBA" id="ARBA00022448"/>
    </source>
</evidence>
<dbReference type="GO" id="GO:1990281">
    <property type="term" value="C:efflux pump complex"/>
    <property type="evidence" value="ECO:0007669"/>
    <property type="project" value="TreeGrafter"/>
</dbReference>
<keyword evidence="7" id="KW-0998">Cell outer membrane</keyword>
<comment type="subcellular location">
    <subcellularLocation>
        <location evidence="1">Cell outer membrane</location>
    </subcellularLocation>
</comment>
<dbReference type="PANTHER" id="PTHR30026">
    <property type="entry name" value="OUTER MEMBRANE PROTEIN TOLC"/>
    <property type="match status" value="1"/>
</dbReference>
<accession>A0A1I2F6L6</accession>
<dbReference type="InterPro" id="IPR003423">
    <property type="entry name" value="OMP_efflux"/>
</dbReference>
<evidence type="ECO:0000256" key="1">
    <source>
        <dbReference type="ARBA" id="ARBA00004442"/>
    </source>
</evidence>
<keyword evidence="10" id="KW-1185">Reference proteome</keyword>
<evidence type="ECO:0000256" key="7">
    <source>
        <dbReference type="ARBA" id="ARBA00023237"/>
    </source>
</evidence>
<dbReference type="PANTHER" id="PTHR30026:SF20">
    <property type="entry name" value="OUTER MEMBRANE PROTEIN TOLC"/>
    <property type="match status" value="1"/>
</dbReference>
<dbReference type="GO" id="GO:0009279">
    <property type="term" value="C:cell outer membrane"/>
    <property type="evidence" value="ECO:0007669"/>
    <property type="project" value="UniProtKB-SubCell"/>
</dbReference>
<dbReference type="InterPro" id="IPR051906">
    <property type="entry name" value="TolC-like"/>
</dbReference>
<evidence type="ECO:0000256" key="6">
    <source>
        <dbReference type="ARBA" id="ARBA00023136"/>
    </source>
</evidence>
<dbReference type="SUPFAM" id="SSF56954">
    <property type="entry name" value="Outer membrane efflux proteins (OEP)"/>
    <property type="match status" value="1"/>
</dbReference>